<organism evidence="6">
    <name type="scientific">Fagus sylvatica</name>
    <name type="common">Beechnut</name>
    <dbReference type="NCBI Taxonomy" id="28930"/>
    <lineage>
        <taxon>Eukaryota</taxon>
        <taxon>Viridiplantae</taxon>
        <taxon>Streptophyta</taxon>
        <taxon>Embryophyta</taxon>
        <taxon>Tracheophyta</taxon>
        <taxon>Spermatophyta</taxon>
        <taxon>Magnoliopsida</taxon>
        <taxon>eudicotyledons</taxon>
        <taxon>Gunneridae</taxon>
        <taxon>Pentapetalae</taxon>
        <taxon>rosids</taxon>
        <taxon>fabids</taxon>
        <taxon>Fagales</taxon>
        <taxon>Fagaceae</taxon>
        <taxon>Fagus</taxon>
    </lineage>
</organism>
<accession>A0A2N9G3E4</accession>
<feature type="transmembrane region" description="Helical" evidence="4">
    <location>
        <begin position="333"/>
        <end position="354"/>
    </location>
</feature>
<keyword evidence="2" id="KW-0677">Repeat</keyword>
<keyword evidence="4" id="KW-0812">Transmembrane</keyword>
<keyword evidence="4" id="KW-1133">Transmembrane helix</keyword>
<dbReference type="PANTHER" id="PTHR10891">
    <property type="entry name" value="EF-HAND CALCIUM-BINDING DOMAIN CONTAINING PROTEIN"/>
    <property type="match status" value="1"/>
</dbReference>
<feature type="domain" description="EF-hand" evidence="5">
    <location>
        <begin position="124"/>
        <end position="159"/>
    </location>
</feature>
<gene>
    <name evidence="6" type="ORF">FSB_LOCUS21761</name>
</gene>
<dbReference type="SUPFAM" id="SSF47473">
    <property type="entry name" value="EF-hand"/>
    <property type="match status" value="1"/>
</dbReference>
<dbReference type="EMBL" id="OIVN01001433">
    <property type="protein sequence ID" value="SPC93879.1"/>
    <property type="molecule type" value="Genomic_DNA"/>
</dbReference>
<keyword evidence="4" id="KW-0472">Membrane</keyword>
<evidence type="ECO:0000256" key="2">
    <source>
        <dbReference type="ARBA" id="ARBA00022737"/>
    </source>
</evidence>
<dbReference type="InterPro" id="IPR018247">
    <property type="entry name" value="EF_Hand_1_Ca_BS"/>
</dbReference>
<feature type="transmembrane region" description="Helical" evidence="4">
    <location>
        <begin position="297"/>
        <end position="321"/>
    </location>
</feature>
<dbReference type="InterPro" id="IPR002048">
    <property type="entry name" value="EF_hand_dom"/>
</dbReference>
<dbReference type="InterPro" id="IPR039647">
    <property type="entry name" value="EF_hand_pair_protein_CML-like"/>
</dbReference>
<sequence>MSKLSFLEFQYQISKRPFLRKPSHLISFRDRQSSGLKLAFEPNSDEMRQVFNKFDFNKDGKISQQEYKNMLRAMGKENTIGDVPNIFKVVDLDGDGFINFEEFMEVQKKSGEIKIMLERLGEPYTLEDCMRMVKAVDTDGDDMINMDDFMTMMTQNLQRIVPPSHCLLLHASRPLAPSTTTPPPLSPLYHEAAPHEISASTALFHAAAPPRRRRSSCTAANCCLHVSLLQTPTETPASPPQTVVKVLGEPNKGVRSIAEVSLCLSKKIHALVGTWNQGELWKQPDAFDEPYNSLADWVFHGSYLLAFWFFFISTLTTSLQVELLISVPCLQPVLFVASALGTPPYFGAMVLAFLSNLMGGLTHYGIGSAPVFYGANYVSS</sequence>
<dbReference type="Gene3D" id="1.10.238.10">
    <property type="entry name" value="EF-hand"/>
    <property type="match status" value="2"/>
</dbReference>
<reference evidence="6" key="1">
    <citation type="submission" date="2018-02" db="EMBL/GenBank/DDBJ databases">
        <authorList>
            <person name="Cohen D.B."/>
            <person name="Kent A.D."/>
        </authorList>
    </citation>
    <scope>NUCLEOTIDE SEQUENCE</scope>
</reference>
<dbReference type="PROSITE" id="PS50222">
    <property type="entry name" value="EF_HAND_2"/>
    <property type="match status" value="3"/>
</dbReference>
<dbReference type="GO" id="GO:0005509">
    <property type="term" value="F:calcium ion binding"/>
    <property type="evidence" value="ECO:0007669"/>
    <property type="project" value="InterPro"/>
</dbReference>
<dbReference type="AlphaFoldDB" id="A0A2N9G3E4"/>
<evidence type="ECO:0000256" key="4">
    <source>
        <dbReference type="SAM" id="Phobius"/>
    </source>
</evidence>
<keyword evidence="1" id="KW-0479">Metal-binding</keyword>
<feature type="domain" description="EF-hand" evidence="5">
    <location>
        <begin position="42"/>
        <end position="77"/>
    </location>
</feature>
<name>A0A2N9G3E4_FAGSY</name>
<feature type="domain" description="EF-hand" evidence="5">
    <location>
        <begin position="78"/>
        <end position="113"/>
    </location>
</feature>
<dbReference type="SMART" id="SM00054">
    <property type="entry name" value="EFh"/>
    <property type="match status" value="3"/>
</dbReference>
<evidence type="ECO:0000256" key="3">
    <source>
        <dbReference type="ARBA" id="ARBA00022837"/>
    </source>
</evidence>
<evidence type="ECO:0000256" key="1">
    <source>
        <dbReference type="ARBA" id="ARBA00022723"/>
    </source>
</evidence>
<protein>
    <recommendedName>
        <fullName evidence="5">EF-hand domain-containing protein</fullName>
    </recommendedName>
</protein>
<keyword evidence="3" id="KW-0106">Calcium</keyword>
<dbReference type="CDD" id="cd00051">
    <property type="entry name" value="EFh"/>
    <property type="match status" value="2"/>
</dbReference>
<evidence type="ECO:0000313" key="6">
    <source>
        <dbReference type="EMBL" id="SPC93879.1"/>
    </source>
</evidence>
<evidence type="ECO:0000259" key="5">
    <source>
        <dbReference type="PROSITE" id="PS50222"/>
    </source>
</evidence>
<proteinExistence type="predicted"/>
<dbReference type="InterPro" id="IPR011992">
    <property type="entry name" value="EF-hand-dom_pair"/>
</dbReference>
<dbReference type="Pfam" id="PF13499">
    <property type="entry name" value="EF-hand_7"/>
    <property type="match status" value="1"/>
</dbReference>
<dbReference type="PROSITE" id="PS00018">
    <property type="entry name" value="EF_HAND_1"/>
    <property type="match status" value="3"/>
</dbReference>